<keyword evidence="2" id="KW-1185">Reference proteome</keyword>
<protein>
    <submittedName>
        <fullName evidence="1">Uncharacterized protein</fullName>
    </submittedName>
</protein>
<sequence length="138" mass="15195">MSRSEAEVAAINSARHGQLPLFLPCQKEHSQLRGVEATAESSVEVLTHYAMTSAEEHADMLPCMQPPLIPFRQGQRGQLAWLEAVLEINGFTNEPLKHDILRGTLQADRQYFSAASSASPRPYNALHVAALSYCGEPH</sequence>
<name>A0ACB7T5B2_HYAAI</name>
<reference evidence="1" key="1">
    <citation type="submission" date="2020-05" db="EMBL/GenBank/DDBJ databases">
        <title>Large-scale comparative analyses of tick genomes elucidate their genetic diversity and vector capacities.</title>
        <authorList>
            <person name="Jia N."/>
            <person name="Wang J."/>
            <person name="Shi W."/>
            <person name="Du L."/>
            <person name="Sun Y."/>
            <person name="Zhan W."/>
            <person name="Jiang J."/>
            <person name="Wang Q."/>
            <person name="Zhang B."/>
            <person name="Ji P."/>
            <person name="Sakyi L.B."/>
            <person name="Cui X."/>
            <person name="Yuan T."/>
            <person name="Jiang B."/>
            <person name="Yang W."/>
            <person name="Lam T.T.-Y."/>
            <person name="Chang Q."/>
            <person name="Ding S."/>
            <person name="Wang X."/>
            <person name="Zhu J."/>
            <person name="Ruan X."/>
            <person name="Zhao L."/>
            <person name="Wei J."/>
            <person name="Que T."/>
            <person name="Du C."/>
            <person name="Cheng J."/>
            <person name="Dai P."/>
            <person name="Han X."/>
            <person name="Huang E."/>
            <person name="Gao Y."/>
            <person name="Liu J."/>
            <person name="Shao H."/>
            <person name="Ye R."/>
            <person name="Li L."/>
            <person name="Wei W."/>
            <person name="Wang X."/>
            <person name="Wang C."/>
            <person name="Yang T."/>
            <person name="Huo Q."/>
            <person name="Li W."/>
            <person name="Guo W."/>
            <person name="Chen H."/>
            <person name="Zhou L."/>
            <person name="Ni X."/>
            <person name="Tian J."/>
            <person name="Zhou Y."/>
            <person name="Sheng Y."/>
            <person name="Liu T."/>
            <person name="Pan Y."/>
            <person name="Xia L."/>
            <person name="Li J."/>
            <person name="Zhao F."/>
            <person name="Cao W."/>
        </authorList>
    </citation>
    <scope>NUCLEOTIDE SEQUENCE</scope>
    <source>
        <strain evidence="1">Hyas-2018</strain>
    </source>
</reference>
<evidence type="ECO:0000313" key="2">
    <source>
        <dbReference type="Proteomes" id="UP000821845"/>
    </source>
</evidence>
<comment type="caution">
    <text evidence="1">The sequence shown here is derived from an EMBL/GenBank/DDBJ whole genome shotgun (WGS) entry which is preliminary data.</text>
</comment>
<dbReference type="Proteomes" id="UP000821845">
    <property type="component" value="Chromosome 10"/>
</dbReference>
<evidence type="ECO:0000313" key="1">
    <source>
        <dbReference type="EMBL" id="KAH6942128.1"/>
    </source>
</evidence>
<dbReference type="EMBL" id="CM023490">
    <property type="protein sequence ID" value="KAH6942128.1"/>
    <property type="molecule type" value="Genomic_DNA"/>
</dbReference>
<gene>
    <name evidence="1" type="ORF">HPB50_001378</name>
</gene>
<organism evidence="1 2">
    <name type="scientific">Hyalomma asiaticum</name>
    <name type="common">Tick</name>
    <dbReference type="NCBI Taxonomy" id="266040"/>
    <lineage>
        <taxon>Eukaryota</taxon>
        <taxon>Metazoa</taxon>
        <taxon>Ecdysozoa</taxon>
        <taxon>Arthropoda</taxon>
        <taxon>Chelicerata</taxon>
        <taxon>Arachnida</taxon>
        <taxon>Acari</taxon>
        <taxon>Parasitiformes</taxon>
        <taxon>Ixodida</taxon>
        <taxon>Ixodoidea</taxon>
        <taxon>Ixodidae</taxon>
        <taxon>Hyalomminae</taxon>
        <taxon>Hyalomma</taxon>
    </lineage>
</organism>
<accession>A0ACB7T5B2</accession>
<proteinExistence type="predicted"/>